<dbReference type="Pfam" id="PF15365">
    <property type="entry name" value="PNRC"/>
    <property type="match status" value="1"/>
</dbReference>
<reference evidence="2" key="2">
    <citation type="journal article" date="2024" name="Plant">
        <title>Genomic evolution and insights into agronomic trait innovations of Sesamum species.</title>
        <authorList>
            <person name="Miao H."/>
            <person name="Wang L."/>
            <person name="Qu L."/>
            <person name="Liu H."/>
            <person name="Sun Y."/>
            <person name="Le M."/>
            <person name="Wang Q."/>
            <person name="Wei S."/>
            <person name="Zheng Y."/>
            <person name="Lin W."/>
            <person name="Duan Y."/>
            <person name="Cao H."/>
            <person name="Xiong S."/>
            <person name="Wang X."/>
            <person name="Wei L."/>
            <person name="Li C."/>
            <person name="Ma Q."/>
            <person name="Ju M."/>
            <person name="Zhao R."/>
            <person name="Li G."/>
            <person name="Mu C."/>
            <person name="Tian Q."/>
            <person name="Mei H."/>
            <person name="Zhang T."/>
            <person name="Gao T."/>
            <person name="Zhang H."/>
        </authorList>
    </citation>
    <scope>NUCLEOTIDE SEQUENCE</scope>
    <source>
        <strain evidence="2">G01</strain>
    </source>
</reference>
<comment type="caution">
    <text evidence="2">The sequence shown here is derived from an EMBL/GenBank/DDBJ whole genome shotgun (WGS) entry which is preliminary data.</text>
</comment>
<accession>A0AAW2K6U8</accession>
<dbReference type="GO" id="GO:0016071">
    <property type="term" value="P:mRNA metabolic process"/>
    <property type="evidence" value="ECO:0007669"/>
    <property type="project" value="UniProtKB-ARBA"/>
</dbReference>
<dbReference type="PANTHER" id="PTHR35306:SF1">
    <property type="entry name" value="VQ DOMAIN-CONTAINING PROTEIN"/>
    <property type="match status" value="1"/>
</dbReference>
<dbReference type="InterPro" id="IPR028322">
    <property type="entry name" value="PNRC-like_rgn"/>
</dbReference>
<name>A0AAW2K6U8_9LAMI</name>
<feature type="region of interest" description="Disordered" evidence="1">
    <location>
        <begin position="78"/>
        <end position="100"/>
    </location>
</feature>
<evidence type="ECO:0000313" key="2">
    <source>
        <dbReference type="EMBL" id="KAL0302109.1"/>
    </source>
</evidence>
<proteinExistence type="predicted"/>
<gene>
    <name evidence="2" type="ORF">Sangu_2502500</name>
</gene>
<dbReference type="PANTHER" id="PTHR35306">
    <property type="entry name" value="BNAA03G57290D PROTEIN"/>
    <property type="match status" value="1"/>
</dbReference>
<protein>
    <submittedName>
        <fullName evidence="2">Uncharacterized protein</fullName>
    </submittedName>
</protein>
<evidence type="ECO:0000256" key="1">
    <source>
        <dbReference type="SAM" id="MobiDB-lite"/>
    </source>
</evidence>
<reference evidence="2" key="1">
    <citation type="submission" date="2020-06" db="EMBL/GenBank/DDBJ databases">
        <authorList>
            <person name="Li T."/>
            <person name="Hu X."/>
            <person name="Zhang T."/>
            <person name="Song X."/>
            <person name="Zhang H."/>
            <person name="Dai N."/>
            <person name="Sheng W."/>
            <person name="Hou X."/>
            <person name="Wei L."/>
        </authorList>
    </citation>
    <scope>NUCLEOTIDE SEQUENCE</scope>
    <source>
        <strain evidence="2">G01</strain>
        <tissue evidence="2">Leaf</tissue>
    </source>
</reference>
<dbReference type="AlphaFoldDB" id="A0AAW2K6U8"/>
<sequence>MRTISLEKKNCKKQYDPIPIKIKLPKDREFSLSERWAGPAYSNSPPPSSLPIPRFSMHPKRTVSLDFPTVASDIDLRPVAKSAPASPTRERSPSPSCLFDTADSATKTLRRILNLDITDD</sequence>
<dbReference type="EMBL" id="JACGWK010000316">
    <property type="protein sequence ID" value="KAL0302109.1"/>
    <property type="molecule type" value="Genomic_DNA"/>
</dbReference>
<organism evidence="2">
    <name type="scientific">Sesamum angustifolium</name>
    <dbReference type="NCBI Taxonomy" id="2727405"/>
    <lineage>
        <taxon>Eukaryota</taxon>
        <taxon>Viridiplantae</taxon>
        <taxon>Streptophyta</taxon>
        <taxon>Embryophyta</taxon>
        <taxon>Tracheophyta</taxon>
        <taxon>Spermatophyta</taxon>
        <taxon>Magnoliopsida</taxon>
        <taxon>eudicotyledons</taxon>
        <taxon>Gunneridae</taxon>
        <taxon>Pentapetalae</taxon>
        <taxon>asterids</taxon>
        <taxon>lamiids</taxon>
        <taxon>Lamiales</taxon>
        <taxon>Pedaliaceae</taxon>
        <taxon>Sesamum</taxon>
    </lineage>
</organism>